<evidence type="ECO:0000313" key="2">
    <source>
        <dbReference type="EMBL" id="WPU66812.1"/>
    </source>
</evidence>
<dbReference type="CDD" id="cd05269">
    <property type="entry name" value="TMR_SDR_a"/>
    <property type="match status" value="1"/>
</dbReference>
<dbReference type="AlphaFoldDB" id="A0AAX4HU54"/>
<organism evidence="2 3">
    <name type="scientific">Peredibacter starrii</name>
    <dbReference type="NCBI Taxonomy" id="28202"/>
    <lineage>
        <taxon>Bacteria</taxon>
        <taxon>Pseudomonadati</taxon>
        <taxon>Bdellovibrionota</taxon>
        <taxon>Bacteriovoracia</taxon>
        <taxon>Bacteriovoracales</taxon>
        <taxon>Bacteriovoracaceae</taxon>
        <taxon>Peredibacter</taxon>
    </lineage>
</organism>
<dbReference type="InterPro" id="IPR052718">
    <property type="entry name" value="NmrA-type_oxidoreductase"/>
</dbReference>
<evidence type="ECO:0000313" key="3">
    <source>
        <dbReference type="Proteomes" id="UP001324634"/>
    </source>
</evidence>
<keyword evidence="2" id="KW-0560">Oxidoreductase</keyword>
<dbReference type="SUPFAM" id="SSF51735">
    <property type="entry name" value="NAD(P)-binding Rossmann-fold domains"/>
    <property type="match status" value="1"/>
</dbReference>
<feature type="domain" description="NAD(P)-binding" evidence="1">
    <location>
        <begin position="12"/>
        <end position="191"/>
    </location>
</feature>
<dbReference type="InterPro" id="IPR016040">
    <property type="entry name" value="NAD(P)-bd_dom"/>
</dbReference>
<gene>
    <name evidence="2" type="ORF">SOO65_08630</name>
</gene>
<dbReference type="Gene3D" id="3.40.50.720">
    <property type="entry name" value="NAD(P)-binding Rossmann-like Domain"/>
    <property type="match status" value="1"/>
</dbReference>
<name>A0AAX4HU54_9BACT</name>
<accession>A0AAX4HU54</accession>
<evidence type="ECO:0000259" key="1">
    <source>
        <dbReference type="Pfam" id="PF13460"/>
    </source>
</evidence>
<dbReference type="GO" id="GO:0003955">
    <property type="term" value="F:NAD(P)H dehydrogenase (quinone) activity"/>
    <property type="evidence" value="ECO:0007669"/>
    <property type="project" value="UniProtKB-EC"/>
</dbReference>
<dbReference type="KEGG" id="psti:SOO65_08630"/>
<dbReference type="Gene3D" id="3.90.25.10">
    <property type="entry name" value="UDP-galactose 4-epimerase, domain 1"/>
    <property type="match status" value="1"/>
</dbReference>
<dbReference type="RefSeq" id="WP_321399389.1">
    <property type="nucleotide sequence ID" value="NZ_CP139487.1"/>
</dbReference>
<dbReference type="Proteomes" id="UP001324634">
    <property type="component" value="Chromosome"/>
</dbReference>
<reference evidence="2 3" key="1">
    <citation type="submission" date="2023-11" db="EMBL/GenBank/DDBJ databases">
        <title>Peredibacter starrii A3.12.</title>
        <authorList>
            <person name="Mitchell R.J."/>
        </authorList>
    </citation>
    <scope>NUCLEOTIDE SEQUENCE [LARGE SCALE GENOMIC DNA]</scope>
    <source>
        <strain evidence="2 3">A3.12</strain>
    </source>
</reference>
<dbReference type="Pfam" id="PF13460">
    <property type="entry name" value="NAD_binding_10"/>
    <property type="match status" value="1"/>
</dbReference>
<dbReference type="PANTHER" id="PTHR47129:SF1">
    <property type="entry name" value="NMRA-LIKE DOMAIN-CONTAINING PROTEIN"/>
    <property type="match status" value="1"/>
</dbReference>
<dbReference type="EMBL" id="CP139487">
    <property type="protein sequence ID" value="WPU66812.1"/>
    <property type="molecule type" value="Genomic_DNA"/>
</dbReference>
<dbReference type="EC" id="1.6.5.2" evidence="2"/>
<dbReference type="InterPro" id="IPR036291">
    <property type="entry name" value="NAD(P)-bd_dom_sf"/>
</dbReference>
<protein>
    <submittedName>
        <fullName evidence="2">SDR family oxidoreductase</fullName>
        <ecNumber evidence="2">1.6.5.2</ecNumber>
    </submittedName>
</protein>
<proteinExistence type="predicted"/>
<dbReference type="PANTHER" id="PTHR47129">
    <property type="entry name" value="QUINONE OXIDOREDUCTASE 2"/>
    <property type="match status" value="1"/>
</dbReference>
<keyword evidence="3" id="KW-1185">Reference proteome</keyword>
<sequence length="284" mass="31158">MKAYNGTIMVTGASGHLGQLVLDELLSKYKGKVIAGSRHVEKLQKFKNQGAEVRKVDFNQPEELEQSFENVDKLFIISTDSLAVPGERLRQHLAAVKAAKAAGVKHIVYTSLNNPDKVKIFFGPDHKGSEDAILASGLEYTILRNNWYMQNLDAGLKHALESGSLVTSTGAGKVGFISREDCAAVAVAALMNGDFQHSILDVTNEETVSYPEIAQMLKIKFIDVSKAEIEKAYAGMGLPPFVVDLFATYEESVKEQQLNIKNNIVRELTGKAPTTLQDYLKALK</sequence>